<organism evidence="1 2">
    <name type="scientific">Cucurbita argyrosperma subsp. sororia</name>
    <dbReference type="NCBI Taxonomy" id="37648"/>
    <lineage>
        <taxon>Eukaryota</taxon>
        <taxon>Viridiplantae</taxon>
        <taxon>Streptophyta</taxon>
        <taxon>Embryophyta</taxon>
        <taxon>Tracheophyta</taxon>
        <taxon>Spermatophyta</taxon>
        <taxon>Magnoliopsida</taxon>
        <taxon>eudicotyledons</taxon>
        <taxon>Gunneridae</taxon>
        <taxon>Pentapetalae</taxon>
        <taxon>rosids</taxon>
        <taxon>fabids</taxon>
        <taxon>Cucurbitales</taxon>
        <taxon>Cucurbitaceae</taxon>
        <taxon>Cucurbiteae</taxon>
        <taxon>Cucurbita</taxon>
    </lineage>
</organism>
<sequence length="101" mass="11419">MQQQQQQQLLLGEASRRLGTGLKREIIEVFFVSLAEALAATGRYCKDSTSIHLHCAALPSPPHYSQLFPFAYLPVSCFSTRGGRDFVNYFLFMVSFLRVKS</sequence>
<dbReference type="AlphaFoldDB" id="A0AAV6NNY6"/>
<proteinExistence type="predicted"/>
<dbReference type="Proteomes" id="UP000685013">
    <property type="component" value="Chromosome 5"/>
</dbReference>
<gene>
    <name evidence="1" type="ORF">SDJN03_09163</name>
</gene>
<evidence type="ECO:0000313" key="2">
    <source>
        <dbReference type="Proteomes" id="UP000685013"/>
    </source>
</evidence>
<name>A0AAV6NNY6_9ROSI</name>
<keyword evidence="2" id="KW-1185">Reference proteome</keyword>
<accession>A0AAV6NNY6</accession>
<reference evidence="1 2" key="1">
    <citation type="journal article" date="2021" name="Hortic Res">
        <title>The domestication of Cucurbita argyrosperma as revealed by the genome of its wild relative.</title>
        <authorList>
            <person name="Barrera-Redondo J."/>
            <person name="Sanchez-de la Vega G."/>
            <person name="Aguirre-Liguori J.A."/>
            <person name="Castellanos-Morales G."/>
            <person name="Gutierrez-Guerrero Y.T."/>
            <person name="Aguirre-Dugua X."/>
            <person name="Aguirre-Planter E."/>
            <person name="Tenaillon M.I."/>
            <person name="Lira-Saade R."/>
            <person name="Eguiarte L.E."/>
        </authorList>
    </citation>
    <scope>NUCLEOTIDE SEQUENCE [LARGE SCALE GENOMIC DNA]</scope>
    <source>
        <strain evidence="1">JBR-2021</strain>
    </source>
</reference>
<evidence type="ECO:0000313" key="1">
    <source>
        <dbReference type="EMBL" id="KAG6599385.1"/>
    </source>
</evidence>
<feature type="non-terminal residue" evidence="1">
    <location>
        <position position="1"/>
    </location>
</feature>
<dbReference type="EMBL" id="JAGKQH010000005">
    <property type="protein sequence ID" value="KAG6599385.1"/>
    <property type="molecule type" value="Genomic_DNA"/>
</dbReference>
<protein>
    <recommendedName>
        <fullName evidence="3">Histone H2A/H2B/H3 domain-containing protein</fullName>
    </recommendedName>
</protein>
<comment type="caution">
    <text evidence="1">The sequence shown here is derived from an EMBL/GenBank/DDBJ whole genome shotgun (WGS) entry which is preliminary data.</text>
</comment>
<evidence type="ECO:0008006" key="3">
    <source>
        <dbReference type="Google" id="ProtNLM"/>
    </source>
</evidence>